<dbReference type="Gene3D" id="3.40.50.1950">
    <property type="entry name" value="Flavin prenyltransferase-like"/>
    <property type="match status" value="1"/>
</dbReference>
<reference evidence="8 9" key="1">
    <citation type="submission" date="2012-09" db="EMBL/GenBank/DDBJ databases">
        <title>The Genome Sequence of Actinobaculum massiliae ACS-171-V-COL2.</title>
        <authorList>
            <consortium name="The Broad Institute Genome Sequencing Platform"/>
            <person name="Earl A."/>
            <person name="Ward D."/>
            <person name="Feldgarden M."/>
            <person name="Gevers D."/>
            <person name="Saerens B."/>
            <person name="Vaneechoutte M."/>
            <person name="Walker B."/>
            <person name="Young S.K."/>
            <person name="Zeng Q."/>
            <person name="Gargeya S."/>
            <person name="Fitzgerald M."/>
            <person name="Haas B."/>
            <person name="Abouelleil A."/>
            <person name="Alvarado L."/>
            <person name="Arachchi H.M."/>
            <person name="Berlin A."/>
            <person name="Chapman S.B."/>
            <person name="Goldberg J."/>
            <person name="Griggs A."/>
            <person name="Gujja S."/>
            <person name="Hansen M."/>
            <person name="Howarth C."/>
            <person name="Imamovic A."/>
            <person name="Larimer J."/>
            <person name="McCowen C."/>
            <person name="Montmayeur A."/>
            <person name="Murphy C."/>
            <person name="Neiman D."/>
            <person name="Pearson M."/>
            <person name="Priest M."/>
            <person name="Roberts A."/>
            <person name="Saif S."/>
            <person name="Shea T."/>
            <person name="Sisk P."/>
            <person name="Sykes S."/>
            <person name="Wortman J."/>
            <person name="Nusbaum C."/>
            <person name="Birren B."/>
        </authorList>
    </citation>
    <scope>NUCLEOTIDE SEQUENCE [LARGE SCALE GENOMIC DNA]</scope>
    <source>
        <strain evidence="9">ACS-171-V-Col2</strain>
    </source>
</reference>
<feature type="region of interest" description="Disordered" evidence="5">
    <location>
        <begin position="149"/>
        <end position="168"/>
    </location>
</feature>
<dbReference type="NCBIfam" id="TIGR00521">
    <property type="entry name" value="coaBC_dfp"/>
    <property type="match status" value="1"/>
</dbReference>
<feature type="binding site" evidence="3">
    <location>
        <position position="347"/>
    </location>
    <ligand>
        <name>CTP</name>
        <dbReference type="ChEBI" id="CHEBI:37563"/>
    </ligand>
</feature>
<dbReference type="HOGENOM" id="CLU_033319_0_3_11"/>
<comment type="caution">
    <text evidence="8">The sequence shown here is derived from an EMBL/GenBank/DDBJ whole genome shotgun (WGS) entry which is preliminary data.</text>
</comment>
<sequence>MDKDLGSPRVVVGVTGGIAAYKVATLVRLLVKAGIDVTVIPTPQSLSLVGRTTWEALTGHPALTEVTDDAAGVAHVRIGTHADLVILAPATANTLAKMRLGIADNLLTNTLLVAQCPVLVAPAMHTQMWENPATRDNVETLRGRGIHVMEPDSGRLTGEDSGKGRMPEPEDIAEQAFALLGMRSDLAGTRVAISAGGTREALDPVRFLGNRSSGRFGIEIAKKLLARGAEVRLVAANVETALLEQVRGARIERLSSTAQLHEAMDAAAREADVVIMSAAVADFRPKDVASSKQKKDGSASRILELVENPDILADLGHHRRRENQLIIGFAAETGDERGSVVDYGRRKAQRKGTDLTVVNEVGDATGFGDVSTAITVLDSHGQTVAQASGTKAQMANVIVDAIAERIYAAGGEGSARDYTR</sequence>
<evidence type="ECO:0000313" key="8">
    <source>
        <dbReference type="EMBL" id="EKU94649.1"/>
    </source>
</evidence>
<keyword evidence="3 4" id="KW-0436">Ligase</keyword>
<comment type="function">
    <text evidence="4">Catalyzes two steps in the biosynthesis of coenzyme A. In the first step cysteine is conjugated to 4'-phosphopantothenate to form 4-phosphopantothenoylcysteine, in the latter compound is decarboxylated to form 4'-phosphopantotheine.</text>
</comment>
<dbReference type="UniPathway" id="UPA00241">
    <property type="reaction ID" value="UER00353"/>
</dbReference>
<comment type="cofactor">
    <cofactor evidence="3">
        <name>FMN</name>
        <dbReference type="ChEBI" id="CHEBI:58210"/>
    </cofactor>
    <text evidence="3">Binds 1 FMN per subunit.</text>
</comment>
<dbReference type="GO" id="GO:0015941">
    <property type="term" value="P:pantothenate catabolic process"/>
    <property type="evidence" value="ECO:0007669"/>
    <property type="project" value="InterPro"/>
</dbReference>
<evidence type="ECO:0000256" key="5">
    <source>
        <dbReference type="SAM" id="MobiDB-lite"/>
    </source>
</evidence>
<dbReference type="InterPro" id="IPR035929">
    <property type="entry name" value="CoaB-like_sf"/>
</dbReference>
<feature type="binding site" evidence="3">
    <location>
        <position position="329"/>
    </location>
    <ligand>
        <name>CTP</name>
        <dbReference type="ChEBI" id="CHEBI:37563"/>
    </ligand>
</feature>
<feature type="region of interest" description="Phosphopantothenate--cysteine ligase" evidence="3">
    <location>
        <begin position="191"/>
        <end position="420"/>
    </location>
</feature>
<dbReference type="GO" id="GO:0071513">
    <property type="term" value="C:phosphopantothenoylcysteine decarboxylase complex"/>
    <property type="evidence" value="ECO:0007669"/>
    <property type="project" value="TreeGrafter"/>
</dbReference>
<dbReference type="Proteomes" id="UP000009888">
    <property type="component" value="Unassembled WGS sequence"/>
</dbReference>
<keyword evidence="3" id="KW-0479">Metal-binding</keyword>
<comment type="pathway">
    <text evidence="3 4">Cofactor biosynthesis; coenzyme A biosynthesis; CoA from (R)-pantothenate: step 2/5.</text>
</comment>
<feature type="domain" description="DNA/pantothenate metabolism flavoprotein C-terminal" evidence="7">
    <location>
        <begin position="186"/>
        <end position="404"/>
    </location>
</feature>
<dbReference type="EMBL" id="AGWL01000008">
    <property type="protein sequence ID" value="EKU94649.1"/>
    <property type="molecule type" value="Genomic_DNA"/>
</dbReference>
<dbReference type="SUPFAM" id="SSF102645">
    <property type="entry name" value="CoaB-like"/>
    <property type="match status" value="1"/>
</dbReference>
<keyword evidence="3 4" id="KW-0285">Flavoprotein</keyword>
<keyword evidence="9" id="KW-1185">Reference proteome</keyword>
<dbReference type="EC" id="4.1.1.36" evidence="3"/>
<dbReference type="STRING" id="202789.GCA_001457435_00508"/>
<comment type="cofactor">
    <cofactor evidence="3">
        <name>Mg(2+)</name>
        <dbReference type="ChEBI" id="CHEBI:18420"/>
    </cofactor>
</comment>
<dbReference type="InterPro" id="IPR036551">
    <property type="entry name" value="Flavin_trans-like"/>
</dbReference>
<dbReference type="GO" id="GO:0046872">
    <property type="term" value="F:metal ion binding"/>
    <property type="evidence" value="ECO:0007669"/>
    <property type="project" value="UniProtKB-KW"/>
</dbReference>
<dbReference type="Pfam" id="PF02441">
    <property type="entry name" value="Flavoprotein"/>
    <property type="match status" value="1"/>
</dbReference>
<evidence type="ECO:0000256" key="2">
    <source>
        <dbReference type="ARBA" id="ARBA00023239"/>
    </source>
</evidence>
<feature type="binding site" evidence="3">
    <location>
        <position position="351"/>
    </location>
    <ligand>
        <name>CTP</name>
        <dbReference type="ChEBI" id="CHEBI:37563"/>
    </ligand>
</feature>
<dbReference type="GO" id="GO:0015937">
    <property type="term" value="P:coenzyme A biosynthetic process"/>
    <property type="evidence" value="ECO:0007669"/>
    <property type="project" value="UniProtKB-UniRule"/>
</dbReference>
<dbReference type="InterPro" id="IPR007085">
    <property type="entry name" value="DNA/pantothenate-metab_flavo_C"/>
</dbReference>
<dbReference type="EC" id="6.3.2.5" evidence="3"/>
<evidence type="ECO:0000259" key="6">
    <source>
        <dbReference type="Pfam" id="PF02441"/>
    </source>
</evidence>
<evidence type="ECO:0000259" key="7">
    <source>
        <dbReference type="Pfam" id="PF04127"/>
    </source>
</evidence>
<gene>
    <name evidence="3" type="primary">coaBC</name>
    <name evidence="8" type="ORF">HMPREF9233_01596</name>
</gene>
<comment type="caution">
    <text evidence="3">Lacks conserved residue(s) required for the propagation of feature annotation.</text>
</comment>
<keyword evidence="3 4" id="KW-0288">FMN</keyword>
<evidence type="ECO:0000256" key="3">
    <source>
        <dbReference type="HAMAP-Rule" id="MF_02225"/>
    </source>
</evidence>
<keyword evidence="1 3" id="KW-0210">Decarboxylase</keyword>
<feature type="binding site" evidence="3">
    <location>
        <position position="292"/>
    </location>
    <ligand>
        <name>CTP</name>
        <dbReference type="ChEBI" id="CHEBI:37563"/>
    </ligand>
</feature>
<dbReference type="PANTHER" id="PTHR14359">
    <property type="entry name" value="HOMO-OLIGOMERIC FLAVIN CONTAINING CYS DECARBOXYLASE FAMILY"/>
    <property type="match status" value="1"/>
</dbReference>
<evidence type="ECO:0000256" key="4">
    <source>
        <dbReference type="RuleBase" id="RU364078"/>
    </source>
</evidence>
<name>K9EBK6_9ACTO</name>
<feature type="binding site" evidence="3">
    <location>
        <position position="282"/>
    </location>
    <ligand>
        <name>CTP</name>
        <dbReference type="ChEBI" id="CHEBI:37563"/>
    </ligand>
</feature>
<dbReference type="PATRIC" id="fig|883066.3.peg.1658"/>
<feature type="binding site" evidence="3">
    <location>
        <begin position="309"/>
        <end position="312"/>
    </location>
    <ligand>
        <name>CTP</name>
        <dbReference type="ChEBI" id="CHEBI:37563"/>
    </ligand>
</feature>
<dbReference type="SUPFAM" id="SSF52507">
    <property type="entry name" value="Homo-oligomeric flavin-containing Cys decarboxylases, HFCD"/>
    <property type="match status" value="1"/>
</dbReference>
<evidence type="ECO:0000256" key="1">
    <source>
        <dbReference type="ARBA" id="ARBA00022793"/>
    </source>
</evidence>
<comment type="catalytic activity">
    <reaction evidence="3 4">
        <text>N-[(R)-4-phosphopantothenoyl]-L-cysteine + H(+) = (R)-4'-phosphopantetheine + CO2</text>
        <dbReference type="Rhea" id="RHEA:16793"/>
        <dbReference type="ChEBI" id="CHEBI:15378"/>
        <dbReference type="ChEBI" id="CHEBI:16526"/>
        <dbReference type="ChEBI" id="CHEBI:59458"/>
        <dbReference type="ChEBI" id="CHEBI:61723"/>
        <dbReference type="EC" id="4.1.1.36"/>
    </reaction>
</comment>
<keyword evidence="3" id="KW-0460">Magnesium</keyword>
<keyword evidence="2 3" id="KW-0456">Lyase</keyword>
<comment type="function">
    <text evidence="3">Catalyzes two sequential steps in the biosynthesis of coenzyme A. In the first step cysteine is conjugated to 4'-phosphopantothenate to form 4-phosphopantothenoylcysteine. In the second step the latter compound is decarboxylated to form 4'-phosphopantotheine.</text>
</comment>
<dbReference type="AlphaFoldDB" id="K9EBK6"/>
<dbReference type="RefSeq" id="WP_007001801.1">
    <property type="nucleotide sequence ID" value="NZ_JH992956.1"/>
</dbReference>
<comment type="similarity">
    <text evidence="3 4">In the C-terminal section; belongs to the PPC synthetase family.</text>
</comment>
<keyword evidence="3" id="KW-0511">Multifunctional enzyme</keyword>
<comment type="similarity">
    <text evidence="3 4">In the N-terminal section; belongs to the HFCD (homo-oligomeric flavin containing Cys decarboxylase) superfamily.</text>
</comment>
<organism evidence="8 9">
    <name type="scientific">Actinobaculum massiliense ACS-171-V-Col2</name>
    <dbReference type="NCBI Taxonomy" id="883066"/>
    <lineage>
        <taxon>Bacteria</taxon>
        <taxon>Bacillati</taxon>
        <taxon>Actinomycetota</taxon>
        <taxon>Actinomycetes</taxon>
        <taxon>Actinomycetales</taxon>
        <taxon>Actinomycetaceae</taxon>
        <taxon>Actinobaculum</taxon>
    </lineage>
</organism>
<feature type="domain" description="Flavoprotein" evidence="6">
    <location>
        <begin position="9"/>
        <end position="178"/>
    </location>
</feature>
<dbReference type="GO" id="GO:0010181">
    <property type="term" value="F:FMN binding"/>
    <property type="evidence" value="ECO:0007669"/>
    <property type="project" value="UniProtKB-UniRule"/>
</dbReference>
<protein>
    <recommendedName>
        <fullName evidence="3">Coenzyme A biosynthesis bifunctional protein CoaBC</fullName>
    </recommendedName>
    <alternativeName>
        <fullName evidence="3">DNA/pantothenate metabolism flavoprotein</fullName>
    </alternativeName>
    <alternativeName>
        <fullName evidence="3">Phosphopantothenoylcysteine synthetase/decarboxylase</fullName>
        <shortName evidence="3">PPCS-PPCDC</shortName>
    </alternativeName>
    <domain>
        <recommendedName>
            <fullName evidence="3">Phosphopantothenoylcysteine decarboxylase</fullName>
            <shortName evidence="3">PPC decarboxylase</shortName>
            <shortName evidence="3">PPC-DC</shortName>
            <ecNumber evidence="3">4.1.1.36</ecNumber>
        </recommendedName>
        <alternativeName>
            <fullName evidence="3">CoaC</fullName>
        </alternativeName>
    </domain>
    <domain>
        <recommendedName>
            <fullName evidence="3">Phosphopantothenate--cysteine ligase</fullName>
            <ecNumber evidence="3">6.3.2.5</ecNumber>
        </recommendedName>
        <alternativeName>
            <fullName evidence="3">CoaB</fullName>
        </alternativeName>
        <alternativeName>
            <fullName evidence="3">Phosphopantothenoylcysteine synthetase</fullName>
            <shortName evidence="3">PPC synthetase</shortName>
            <shortName evidence="3">PPC-S</shortName>
        </alternativeName>
    </domain>
</protein>
<dbReference type="PANTHER" id="PTHR14359:SF6">
    <property type="entry name" value="PHOSPHOPANTOTHENOYLCYSTEINE DECARBOXYLASE"/>
    <property type="match status" value="1"/>
</dbReference>
<dbReference type="eggNOG" id="COG0452">
    <property type="taxonomic scope" value="Bacteria"/>
</dbReference>
<proteinExistence type="inferred from homology"/>
<dbReference type="GO" id="GO:0004633">
    <property type="term" value="F:phosphopantothenoylcysteine decarboxylase activity"/>
    <property type="evidence" value="ECO:0007669"/>
    <property type="project" value="UniProtKB-UniRule"/>
</dbReference>
<accession>K9EBK6</accession>
<comment type="pathway">
    <text evidence="3 4">Cofactor biosynthesis; coenzyme A biosynthesis; CoA from (R)-pantothenate: step 3/5.</text>
</comment>
<feature type="region of interest" description="Phosphopantothenoylcysteine decarboxylase" evidence="3">
    <location>
        <begin position="1"/>
        <end position="190"/>
    </location>
</feature>
<dbReference type="InterPro" id="IPR003382">
    <property type="entry name" value="Flavoprotein"/>
</dbReference>
<dbReference type="Pfam" id="PF04127">
    <property type="entry name" value="DFP"/>
    <property type="match status" value="1"/>
</dbReference>
<dbReference type="InterPro" id="IPR005252">
    <property type="entry name" value="CoaBC"/>
</dbReference>
<evidence type="ECO:0000313" key="9">
    <source>
        <dbReference type="Proteomes" id="UP000009888"/>
    </source>
</evidence>
<dbReference type="GO" id="GO:0004632">
    <property type="term" value="F:phosphopantothenate--cysteine ligase activity"/>
    <property type="evidence" value="ECO:0007669"/>
    <property type="project" value="UniProtKB-UniRule"/>
</dbReference>
<dbReference type="HAMAP" id="MF_02225">
    <property type="entry name" value="CoaBC"/>
    <property type="match status" value="1"/>
</dbReference>
<comment type="catalytic activity">
    <reaction evidence="3 4">
        <text>(R)-4'-phosphopantothenate + L-cysteine + CTP = N-[(R)-4-phosphopantothenoyl]-L-cysteine + CMP + diphosphate + H(+)</text>
        <dbReference type="Rhea" id="RHEA:19397"/>
        <dbReference type="ChEBI" id="CHEBI:10986"/>
        <dbReference type="ChEBI" id="CHEBI:15378"/>
        <dbReference type="ChEBI" id="CHEBI:33019"/>
        <dbReference type="ChEBI" id="CHEBI:35235"/>
        <dbReference type="ChEBI" id="CHEBI:37563"/>
        <dbReference type="ChEBI" id="CHEBI:59458"/>
        <dbReference type="ChEBI" id="CHEBI:60377"/>
        <dbReference type="EC" id="6.3.2.5"/>
    </reaction>
</comment>
<dbReference type="Gene3D" id="3.40.50.10300">
    <property type="entry name" value="CoaB-like"/>
    <property type="match status" value="1"/>
</dbReference>